<keyword evidence="2" id="KW-0732">Signal</keyword>
<dbReference type="HOGENOM" id="CLU_2612665_0_0_1"/>
<evidence type="ECO:0000313" key="4">
    <source>
        <dbReference type="Proteomes" id="UP000053989"/>
    </source>
</evidence>
<feature type="chain" id="PRO_5002163692" description="Secreted protein" evidence="2">
    <location>
        <begin position="22"/>
        <end position="82"/>
    </location>
</feature>
<reference evidence="4" key="2">
    <citation type="submission" date="2015-01" db="EMBL/GenBank/DDBJ databases">
        <title>Evolutionary Origins and Diversification of the Mycorrhizal Mutualists.</title>
        <authorList>
            <consortium name="DOE Joint Genome Institute"/>
            <consortium name="Mycorrhizal Genomics Consortium"/>
            <person name="Kohler A."/>
            <person name="Kuo A."/>
            <person name="Nagy L.G."/>
            <person name="Floudas D."/>
            <person name="Copeland A."/>
            <person name="Barry K.W."/>
            <person name="Cichocki N."/>
            <person name="Veneault-Fourrey C."/>
            <person name="LaButti K."/>
            <person name="Lindquist E.A."/>
            <person name="Lipzen A."/>
            <person name="Lundell T."/>
            <person name="Morin E."/>
            <person name="Murat C."/>
            <person name="Riley R."/>
            <person name="Ohm R."/>
            <person name="Sun H."/>
            <person name="Tunlid A."/>
            <person name="Henrissat B."/>
            <person name="Grigoriev I.V."/>
            <person name="Hibbett D.S."/>
            <person name="Martin F."/>
        </authorList>
    </citation>
    <scope>NUCLEOTIDE SEQUENCE [LARGE SCALE GENOMIC DNA]</scope>
    <source>
        <strain evidence="4">Foug A</strain>
    </source>
</reference>
<feature type="signal peptide" evidence="2">
    <location>
        <begin position="1"/>
        <end position="21"/>
    </location>
</feature>
<feature type="compositionally biased region" description="Low complexity" evidence="1">
    <location>
        <begin position="58"/>
        <end position="68"/>
    </location>
</feature>
<evidence type="ECO:0000313" key="3">
    <source>
        <dbReference type="EMBL" id="KIM67625.1"/>
    </source>
</evidence>
<name>A0A0C3E4C0_9AGAM</name>
<protein>
    <recommendedName>
        <fullName evidence="5">Secreted protein</fullName>
    </recommendedName>
</protein>
<evidence type="ECO:0000256" key="1">
    <source>
        <dbReference type="SAM" id="MobiDB-lite"/>
    </source>
</evidence>
<accession>A0A0C3E4C0</accession>
<feature type="region of interest" description="Disordered" evidence="1">
    <location>
        <begin position="41"/>
        <end position="82"/>
    </location>
</feature>
<evidence type="ECO:0000256" key="2">
    <source>
        <dbReference type="SAM" id="SignalP"/>
    </source>
</evidence>
<sequence>MTVRAMLQNSLVWMWLVQIMGKKCQNPAAVHARQAQWLAPHSRDDLEDSSTHVNAPIVDSSSECGVDVDSGDSDDDQRGGGG</sequence>
<dbReference type="AlphaFoldDB" id="A0A0C3E4C0"/>
<dbReference type="EMBL" id="KN822012">
    <property type="protein sequence ID" value="KIM67625.1"/>
    <property type="molecule type" value="Genomic_DNA"/>
</dbReference>
<proteinExistence type="predicted"/>
<reference evidence="3 4" key="1">
    <citation type="submission" date="2014-04" db="EMBL/GenBank/DDBJ databases">
        <authorList>
            <consortium name="DOE Joint Genome Institute"/>
            <person name="Kuo A."/>
            <person name="Kohler A."/>
            <person name="Nagy L.G."/>
            <person name="Floudas D."/>
            <person name="Copeland A."/>
            <person name="Barry K.W."/>
            <person name="Cichocki N."/>
            <person name="Veneault-Fourrey C."/>
            <person name="LaButti K."/>
            <person name="Lindquist E.A."/>
            <person name="Lipzen A."/>
            <person name="Lundell T."/>
            <person name="Morin E."/>
            <person name="Murat C."/>
            <person name="Sun H."/>
            <person name="Tunlid A."/>
            <person name="Henrissat B."/>
            <person name="Grigoriev I.V."/>
            <person name="Hibbett D.S."/>
            <person name="Martin F."/>
            <person name="Nordberg H.P."/>
            <person name="Cantor M.N."/>
            <person name="Hua S.X."/>
        </authorList>
    </citation>
    <scope>NUCLEOTIDE SEQUENCE [LARGE SCALE GENOMIC DNA]</scope>
    <source>
        <strain evidence="3 4">Foug A</strain>
    </source>
</reference>
<evidence type="ECO:0008006" key="5">
    <source>
        <dbReference type="Google" id="ProtNLM"/>
    </source>
</evidence>
<dbReference type="InParanoid" id="A0A0C3E4C0"/>
<keyword evidence="4" id="KW-1185">Reference proteome</keyword>
<dbReference type="Proteomes" id="UP000053989">
    <property type="component" value="Unassembled WGS sequence"/>
</dbReference>
<organism evidence="3 4">
    <name type="scientific">Scleroderma citrinum Foug A</name>
    <dbReference type="NCBI Taxonomy" id="1036808"/>
    <lineage>
        <taxon>Eukaryota</taxon>
        <taxon>Fungi</taxon>
        <taxon>Dikarya</taxon>
        <taxon>Basidiomycota</taxon>
        <taxon>Agaricomycotina</taxon>
        <taxon>Agaricomycetes</taxon>
        <taxon>Agaricomycetidae</taxon>
        <taxon>Boletales</taxon>
        <taxon>Sclerodermatineae</taxon>
        <taxon>Sclerodermataceae</taxon>
        <taxon>Scleroderma</taxon>
    </lineage>
</organism>
<gene>
    <name evidence="3" type="ORF">SCLCIDRAFT_1210276</name>
</gene>